<dbReference type="AlphaFoldDB" id="A0A078KQF6"/>
<reference evidence="1 2" key="1">
    <citation type="submission" date="2014-06" db="EMBL/GenBank/DDBJ databases">
        <authorList>
            <person name="Urmite Genomes Urmite Genomes"/>
        </authorList>
    </citation>
    <scope>NUCLEOTIDE SEQUENCE [LARGE SCALE GENOMIC DNA]</scope>
</reference>
<dbReference type="InterPro" id="IPR052517">
    <property type="entry name" value="GlcG_carb_metab_protein"/>
</dbReference>
<evidence type="ECO:0000313" key="1">
    <source>
        <dbReference type="EMBL" id="CDZ76630.1"/>
    </source>
</evidence>
<dbReference type="PANTHER" id="PTHR34309:SF1">
    <property type="entry name" value="PROTEIN GLCG"/>
    <property type="match status" value="1"/>
</dbReference>
<organism evidence="1 2">
    <name type="scientific">Legionella massiliensis</name>
    <dbReference type="NCBI Taxonomy" id="1034943"/>
    <lineage>
        <taxon>Bacteria</taxon>
        <taxon>Pseudomonadati</taxon>
        <taxon>Pseudomonadota</taxon>
        <taxon>Gammaproteobacteria</taxon>
        <taxon>Legionellales</taxon>
        <taxon>Legionellaceae</taxon>
        <taxon>Legionella</taxon>
    </lineage>
</organism>
<name>A0A078KQF6_9GAMM</name>
<dbReference type="SUPFAM" id="SSF143744">
    <property type="entry name" value="GlcG-like"/>
    <property type="match status" value="1"/>
</dbReference>
<dbReference type="EMBL" id="CCSB01000001">
    <property type="protein sequence ID" value="CDZ76630.1"/>
    <property type="molecule type" value="Genomic_DNA"/>
</dbReference>
<evidence type="ECO:0008006" key="3">
    <source>
        <dbReference type="Google" id="ProtNLM"/>
    </source>
</evidence>
<dbReference type="Proteomes" id="UP000044071">
    <property type="component" value="Unassembled WGS sequence"/>
</dbReference>
<dbReference type="InterPro" id="IPR038084">
    <property type="entry name" value="PduO/GlcC-like_sf"/>
</dbReference>
<keyword evidence="2" id="KW-1185">Reference proteome</keyword>
<dbReference type="RefSeq" id="WP_218054601.1">
    <property type="nucleotide sequence ID" value="NZ_CCVW01000001.1"/>
</dbReference>
<gene>
    <name evidence="1" type="ORF">BN59_00904</name>
</gene>
<proteinExistence type="predicted"/>
<protein>
    <recommendedName>
        <fullName evidence="3">Heme-binding protein</fullName>
    </recommendedName>
</protein>
<dbReference type="Pfam" id="PF03928">
    <property type="entry name" value="HbpS-like"/>
    <property type="match status" value="1"/>
</dbReference>
<dbReference type="PANTHER" id="PTHR34309">
    <property type="entry name" value="SLR1406 PROTEIN"/>
    <property type="match status" value="1"/>
</dbReference>
<dbReference type="InterPro" id="IPR005624">
    <property type="entry name" value="PduO/GlcC-like"/>
</dbReference>
<dbReference type="Gene3D" id="3.30.450.150">
    <property type="entry name" value="Haem-degrading domain"/>
    <property type="match status" value="1"/>
</dbReference>
<accession>A0A078KQF6</accession>
<sequence>MLLSVKELSLQMAELMAARAEETASELHLKIAVAILDNHGNLKLFRRMDGNGFVSVRMSQLKAMTSASMPVSTKDLAERNKSFDNSPYSSVPGIVLLEGGLPIISKEGQHLGAIGISGANPELDGLCAKAALEAIEDYL</sequence>
<dbReference type="eggNOG" id="COG3193">
    <property type="taxonomic scope" value="Bacteria"/>
</dbReference>
<evidence type="ECO:0000313" key="2">
    <source>
        <dbReference type="Proteomes" id="UP000044071"/>
    </source>
</evidence>